<keyword evidence="2" id="KW-0489">Methyltransferase</keyword>
<dbReference type="InterPro" id="IPR029063">
    <property type="entry name" value="SAM-dependent_MTases_sf"/>
</dbReference>
<dbReference type="GO" id="GO:0032259">
    <property type="term" value="P:methylation"/>
    <property type="evidence" value="ECO:0007669"/>
    <property type="project" value="UniProtKB-KW"/>
</dbReference>
<feature type="domain" description="Methyltransferase type 12" evidence="1">
    <location>
        <begin position="54"/>
        <end position="152"/>
    </location>
</feature>
<keyword evidence="2" id="KW-0808">Transferase</keyword>
<dbReference type="CDD" id="cd02440">
    <property type="entry name" value="AdoMet_MTases"/>
    <property type="match status" value="1"/>
</dbReference>
<dbReference type="GO" id="GO:0008168">
    <property type="term" value="F:methyltransferase activity"/>
    <property type="evidence" value="ECO:0007669"/>
    <property type="project" value="UniProtKB-KW"/>
</dbReference>
<dbReference type="RefSeq" id="WP_019890474.1">
    <property type="nucleotide sequence ID" value="NZ_BMQQ01000030.1"/>
</dbReference>
<dbReference type="Gene3D" id="3.40.50.150">
    <property type="entry name" value="Vaccinia Virus protein VP39"/>
    <property type="match status" value="1"/>
</dbReference>
<evidence type="ECO:0000259" key="1">
    <source>
        <dbReference type="Pfam" id="PF08242"/>
    </source>
</evidence>
<accession>A0A918LUW1</accession>
<reference evidence="2" key="1">
    <citation type="journal article" date="2014" name="Int. J. Syst. Evol. Microbiol.">
        <title>Complete genome sequence of Corynebacterium casei LMG S-19264T (=DSM 44701T), isolated from a smear-ripened cheese.</title>
        <authorList>
            <consortium name="US DOE Joint Genome Institute (JGI-PGF)"/>
            <person name="Walter F."/>
            <person name="Albersmeier A."/>
            <person name="Kalinowski J."/>
            <person name="Ruckert C."/>
        </authorList>
    </citation>
    <scope>NUCLEOTIDE SEQUENCE</scope>
    <source>
        <strain evidence="2">JCM 3172</strain>
    </source>
</reference>
<dbReference type="AlphaFoldDB" id="A0A918LUW1"/>
<dbReference type="Proteomes" id="UP000619486">
    <property type="component" value="Unassembled WGS sequence"/>
</dbReference>
<dbReference type="EMBL" id="BMQQ01000030">
    <property type="protein sequence ID" value="GGT56931.1"/>
    <property type="molecule type" value="Genomic_DNA"/>
</dbReference>
<dbReference type="SUPFAM" id="SSF53335">
    <property type="entry name" value="S-adenosyl-L-methionine-dependent methyltransferases"/>
    <property type="match status" value="1"/>
</dbReference>
<name>A0A918LUW1_9ACTN</name>
<dbReference type="InterPro" id="IPR013217">
    <property type="entry name" value="Methyltransf_12"/>
</dbReference>
<dbReference type="Pfam" id="PF08242">
    <property type="entry name" value="Methyltransf_12"/>
    <property type="match status" value="1"/>
</dbReference>
<proteinExistence type="predicted"/>
<evidence type="ECO:0000313" key="2">
    <source>
        <dbReference type="EMBL" id="GGT56931.1"/>
    </source>
</evidence>
<keyword evidence="3" id="KW-1185">Reference proteome</keyword>
<evidence type="ECO:0000313" key="3">
    <source>
        <dbReference type="Proteomes" id="UP000619486"/>
    </source>
</evidence>
<gene>
    <name evidence="2" type="ORF">GCM10014713_58360</name>
</gene>
<comment type="caution">
    <text evidence="2">The sequence shown here is derived from an EMBL/GenBank/DDBJ whole genome shotgun (WGS) entry which is preliminary data.</text>
</comment>
<sequence length="242" mass="25626">MSVTSRYRNAWESFWREAPDGTGAVLWDAEPSLTAGLHLGIFEPRLAEPGLPMVDLGCGNGTQTRFLAERFPRVVGVDLAPAAIERARRALPGDGGRLFRELDAVDPAAVSRLHGELGDSNVYMRGVLHQCEPQDRQALADSVALLLGEHGRAFVVELGEAAGQLLRGLAQSPDGPPPKLRPVLRHGIAPGAVDDSAVPGLFAAAGLDVLASGDLPLMTTEHTGAGDRLELPSKWLVVGRNG</sequence>
<reference evidence="2" key="2">
    <citation type="submission" date="2020-09" db="EMBL/GenBank/DDBJ databases">
        <authorList>
            <person name="Sun Q."/>
            <person name="Ohkuma M."/>
        </authorList>
    </citation>
    <scope>NUCLEOTIDE SEQUENCE</scope>
    <source>
        <strain evidence="2">JCM 3172</strain>
    </source>
</reference>
<organism evidence="2 3">
    <name type="scientific">Streptomyces purpureus</name>
    <dbReference type="NCBI Taxonomy" id="1951"/>
    <lineage>
        <taxon>Bacteria</taxon>
        <taxon>Bacillati</taxon>
        <taxon>Actinomycetota</taxon>
        <taxon>Actinomycetes</taxon>
        <taxon>Kitasatosporales</taxon>
        <taxon>Streptomycetaceae</taxon>
        <taxon>Streptomyces</taxon>
    </lineage>
</organism>
<protein>
    <submittedName>
        <fullName evidence="2">Methyltransferase</fullName>
    </submittedName>
</protein>